<evidence type="ECO:0000256" key="2">
    <source>
        <dbReference type="ARBA" id="ARBA00022603"/>
    </source>
</evidence>
<comment type="caution">
    <text evidence="7">The sequence shown here is derived from an EMBL/GenBank/DDBJ whole genome shotgun (WGS) entry which is preliminary data.</text>
</comment>
<dbReference type="InterPro" id="IPR007848">
    <property type="entry name" value="Small_mtfrase_dom"/>
</dbReference>
<dbReference type="STRING" id="1232681.ADIS_3839"/>
<evidence type="ECO:0000259" key="6">
    <source>
        <dbReference type="Pfam" id="PF05175"/>
    </source>
</evidence>
<evidence type="ECO:0000256" key="1">
    <source>
        <dbReference type="ARBA" id="ARBA00012771"/>
    </source>
</evidence>
<dbReference type="EC" id="2.1.1.297" evidence="1"/>
<dbReference type="EMBL" id="AQHR01000099">
    <property type="protein sequence ID" value="EON75689.1"/>
    <property type="molecule type" value="Genomic_DNA"/>
</dbReference>
<gene>
    <name evidence="7" type="ORF">ADIS_3839</name>
</gene>
<dbReference type="InterPro" id="IPR019874">
    <property type="entry name" value="RF_methyltr_PrmC"/>
</dbReference>
<dbReference type="Pfam" id="PF05175">
    <property type="entry name" value="MTS"/>
    <property type="match status" value="1"/>
</dbReference>
<evidence type="ECO:0000256" key="3">
    <source>
        <dbReference type="ARBA" id="ARBA00022679"/>
    </source>
</evidence>
<keyword evidence="3" id="KW-0808">Transferase</keyword>
<dbReference type="PANTHER" id="PTHR18895">
    <property type="entry name" value="HEMK METHYLTRANSFERASE"/>
    <property type="match status" value="1"/>
</dbReference>
<dbReference type="NCBIfam" id="TIGR03534">
    <property type="entry name" value="RF_mod_PrmC"/>
    <property type="match status" value="1"/>
</dbReference>
<proteinExistence type="predicted"/>
<comment type="catalytic activity">
    <reaction evidence="5">
        <text>L-glutaminyl-[peptide chain release factor] + S-adenosyl-L-methionine = N(5)-methyl-L-glutaminyl-[peptide chain release factor] + S-adenosyl-L-homocysteine + H(+)</text>
        <dbReference type="Rhea" id="RHEA:42896"/>
        <dbReference type="Rhea" id="RHEA-COMP:10271"/>
        <dbReference type="Rhea" id="RHEA-COMP:10272"/>
        <dbReference type="ChEBI" id="CHEBI:15378"/>
        <dbReference type="ChEBI" id="CHEBI:30011"/>
        <dbReference type="ChEBI" id="CHEBI:57856"/>
        <dbReference type="ChEBI" id="CHEBI:59789"/>
        <dbReference type="ChEBI" id="CHEBI:61891"/>
        <dbReference type="EC" id="2.1.1.297"/>
    </reaction>
</comment>
<dbReference type="GO" id="GO:0032259">
    <property type="term" value="P:methylation"/>
    <property type="evidence" value="ECO:0007669"/>
    <property type="project" value="UniProtKB-KW"/>
</dbReference>
<dbReference type="SUPFAM" id="SSF53335">
    <property type="entry name" value="S-adenosyl-L-methionine-dependent methyltransferases"/>
    <property type="match status" value="1"/>
</dbReference>
<reference evidence="7 8" key="1">
    <citation type="submission" date="2013-02" db="EMBL/GenBank/DDBJ databases">
        <title>A novel strain isolated from Lonar lake, Maharashtra, India.</title>
        <authorList>
            <person name="Singh A."/>
        </authorList>
    </citation>
    <scope>NUCLEOTIDE SEQUENCE [LARGE SCALE GENOMIC DNA]</scope>
    <source>
        <strain evidence="7 8">AK24</strain>
    </source>
</reference>
<dbReference type="CDD" id="cd02440">
    <property type="entry name" value="AdoMet_MTases"/>
    <property type="match status" value="1"/>
</dbReference>
<evidence type="ECO:0000313" key="8">
    <source>
        <dbReference type="Proteomes" id="UP000013909"/>
    </source>
</evidence>
<dbReference type="PROSITE" id="PS00092">
    <property type="entry name" value="N6_MTASE"/>
    <property type="match status" value="1"/>
</dbReference>
<protein>
    <recommendedName>
        <fullName evidence="1">peptide chain release factor N(5)-glutamine methyltransferase</fullName>
        <ecNumber evidence="1">2.1.1.297</ecNumber>
    </recommendedName>
</protein>
<dbReference type="PATRIC" id="fig|1288963.3.peg.3830"/>
<keyword evidence="2" id="KW-0489">Methyltransferase</keyword>
<dbReference type="AlphaFoldDB" id="R7ZNT8"/>
<dbReference type="InterPro" id="IPR004556">
    <property type="entry name" value="HemK-like"/>
</dbReference>
<dbReference type="InterPro" id="IPR050320">
    <property type="entry name" value="N5-glutamine_MTase"/>
</dbReference>
<evidence type="ECO:0000256" key="5">
    <source>
        <dbReference type="ARBA" id="ARBA00048391"/>
    </source>
</evidence>
<evidence type="ECO:0000256" key="4">
    <source>
        <dbReference type="ARBA" id="ARBA00022691"/>
    </source>
</evidence>
<name>R7ZNT8_9BACT</name>
<keyword evidence="8" id="KW-1185">Reference proteome</keyword>
<dbReference type="InterPro" id="IPR002052">
    <property type="entry name" value="DNA_methylase_N6_adenine_CS"/>
</dbReference>
<organism evidence="7 8">
    <name type="scientific">Lunatimonas lonarensis</name>
    <dbReference type="NCBI Taxonomy" id="1232681"/>
    <lineage>
        <taxon>Bacteria</taxon>
        <taxon>Pseudomonadati</taxon>
        <taxon>Bacteroidota</taxon>
        <taxon>Cytophagia</taxon>
        <taxon>Cytophagales</taxon>
        <taxon>Cyclobacteriaceae</taxon>
    </lineage>
</organism>
<keyword evidence="4" id="KW-0949">S-adenosyl-L-methionine</keyword>
<dbReference type="Proteomes" id="UP000013909">
    <property type="component" value="Unassembled WGS sequence"/>
</dbReference>
<evidence type="ECO:0000313" key="7">
    <source>
        <dbReference type="EMBL" id="EON75689.1"/>
    </source>
</evidence>
<dbReference type="Gene3D" id="1.10.8.10">
    <property type="entry name" value="DNA helicase RuvA subunit, C-terminal domain"/>
    <property type="match status" value="1"/>
</dbReference>
<sequence length="247" mass="27417">MGLSRVDILLDRPISEVPLAYSEALEQVLAGVPIQYVLGEALFYGRTFLVDSNVLIPRRETEELVHWIIQAHPQSRLRVLDIGTGSGCIPITLALELQHPSVHALDISEHALGVAKKNAQRHHVAMAFHQLDVLNDALPPGGWDIIVSNPPYVTQREATSILPHVLDHEPHLALFVPDHAPLLFYAAITSKAMDSLVPGGMLYVEINESFGEETRQLFLETGLEKVEIKRDMQGKDRMVRGQKPLLG</sequence>
<dbReference type="GO" id="GO:0003676">
    <property type="term" value="F:nucleic acid binding"/>
    <property type="evidence" value="ECO:0007669"/>
    <property type="project" value="InterPro"/>
</dbReference>
<dbReference type="InterPro" id="IPR029063">
    <property type="entry name" value="SAM-dependent_MTases_sf"/>
</dbReference>
<accession>R7ZNT8</accession>
<dbReference type="PANTHER" id="PTHR18895:SF74">
    <property type="entry name" value="MTRF1L RELEASE FACTOR GLUTAMINE METHYLTRANSFERASE"/>
    <property type="match status" value="1"/>
</dbReference>
<feature type="domain" description="Methyltransferase small" evidence="6">
    <location>
        <begin position="75"/>
        <end position="159"/>
    </location>
</feature>
<dbReference type="NCBIfam" id="TIGR00536">
    <property type="entry name" value="hemK_fam"/>
    <property type="match status" value="1"/>
</dbReference>
<dbReference type="GO" id="GO:0102559">
    <property type="term" value="F:peptide chain release factor N(5)-glutamine methyltransferase activity"/>
    <property type="evidence" value="ECO:0007669"/>
    <property type="project" value="UniProtKB-EC"/>
</dbReference>
<dbReference type="Gene3D" id="3.40.50.150">
    <property type="entry name" value="Vaccinia Virus protein VP39"/>
    <property type="match status" value="1"/>
</dbReference>